<protein>
    <submittedName>
        <fullName evidence="2">Uncharacterized protein</fullName>
    </submittedName>
</protein>
<evidence type="ECO:0000313" key="3">
    <source>
        <dbReference type="Proteomes" id="UP000299102"/>
    </source>
</evidence>
<name>A0A4C1TSH0_EUMVA</name>
<comment type="caution">
    <text evidence="2">The sequence shown here is derived from an EMBL/GenBank/DDBJ whole genome shotgun (WGS) entry which is preliminary data.</text>
</comment>
<sequence>MPPVRIPIVRRYTYEKEREKSSHLFPSFTCDGRSTTATDAFLVLPVRKRRGRRRKTHHGPSMRPGTQVCPTLTYYKPPEQLVSVVAQAKRCDAYNSNAAISAW</sequence>
<dbReference type="EMBL" id="BGZK01000083">
    <property type="protein sequence ID" value="GBP16945.1"/>
    <property type="molecule type" value="Genomic_DNA"/>
</dbReference>
<feature type="region of interest" description="Disordered" evidence="1">
    <location>
        <begin position="49"/>
        <end position="69"/>
    </location>
</feature>
<dbReference type="Proteomes" id="UP000299102">
    <property type="component" value="Unassembled WGS sequence"/>
</dbReference>
<evidence type="ECO:0000256" key="1">
    <source>
        <dbReference type="SAM" id="MobiDB-lite"/>
    </source>
</evidence>
<feature type="compositionally biased region" description="Basic residues" evidence="1">
    <location>
        <begin position="49"/>
        <end position="60"/>
    </location>
</feature>
<keyword evidence="3" id="KW-1185">Reference proteome</keyword>
<accession>A0A4C1TSH0</accession>
<evidence type="ECO:0000313" key="2">
    <source>
        <dbReference type="EMBL" id="GBP16945.1"/>
    </source>
</evidence>
<reference evidence="2 3" key="1">
    <citation type="journal article" date="2019" name="Commun. Biol.">
        <title>The bagworm genome reveals a unique fibroin gene that provides high tensile strength.</title>
        <authorList>
            <person name="Kono N."/>
            <person name="Nakamura H."/>
            <person name="Ohtoshi R."/>
            <person name="Tomita M."/>
            <person name="Numata K."/>
            <person name="Arakawa K."/>
        </authorList>
    </citation>
    <scope>NUCLEOTIDE SEQUENCE [LARGE SCALE GENOMIC DNA]</scope>
</reference>
<proteinExistence type="predicted"/>
<organism evidence="2 3">
    <name type="scientific">Eumeta variegata</name>
    <name type="common">Bagworm moth</name>
    <name type="synonym">Eumeta japonica</name>
    <dbReference type="NCBI Taxonomy" id="151549"/>
    <lineage>
        <taxon>Eukaryota</taxon>
        <taxon>Metazoa</taxon>
        <taxon>Ecdysozoa</taxon>
        <taxon>Arthropoda</taxon>
        <taxon>Hexapoda</taxon>
        <taxon>Insecta</taxon>
        <taxon>Pterygota</taxon>
        <taxon>Neoptera</taxon>
        <taxon>Endopterygota</taxon>
        <taxon>Lepidoptera</taxon>
        <taxon>Glossata</taxon>
        <taxon>Ditrysia</taxon>
        <taxon>Tineoidea</taxon>
        <taxon>Psychidae</taxon>
        <taxon>Oiketicinae</taxon>
        <taxon>Eumeta</taxon>
    </lineage>
</organism>
<gene>
    <name evidence="2" type="ORF">EVAR_101966_1</name>
</gene>
<dbReference type="AlphaFoldDB" id="A0A4C1TSH0"/>